<protein>
    <submittedName>
        <fullName evidence="1">Uncharacterized protein</fullName>
    </submittedName>
</protein>
<proteinExistence type="predicted"/>
<reference evidence="1 2" key="1">
    <citation type="submission" date="2019-07" db="EMBL/GenBank/DDBJ databases">
        <title>Genomics analysis of Aphanomyces spp. identifies a new class of oomycete effector associated with host adaptation.</title>
        <authorList>
            <person name="Gaulin E."/>
        </authorList>
    </citation>
    <scope>NUCLEOTIDE SEQUENCE [LARGE SCALE GENOMIC DNA]</scope>
    <source>
        <strain evidence="1 2">ATCC 201684</strain>
    </source>
</reference>
<dbReference type="Proteomes" id="UP000481153">
    <property type="component" value="Unassembled WGS sequence"/>
</dbReference>
<name>A0A6G0WCH3_9STRA</name>
<accession>A0A6G0WCH3</accession>
<dbReference type="AlphaFoldDB" id="A0A6G0WCH3"/>
<dbReference type="EMBL" id="VJMJ01000286">
    <property type="protein sequence ID" value="KAF0724035.1"/>
    <property type="molecule type" value="Genomic_DNA"/>
</dbReference>
<evidence type="ECO:0000313" key="2">
    <source>
        <dbReference type="Proteomes" id="UP000481153"/>
    </source>
</evidence>
<evidence type="ECO:0000313" key="1">
    <source>
        <dbReference type="EMBL" id="KAF0724035.1"/>
    </source>
</evidence>
<organism evidence="1 2">
    <name type="scientific">Aphanomyces euteiches</name>
    <dbReference type="NCBI Taxonomy" id="100861"/>
    <lineage>
        <taxon>Eukaryota</taxon>
        <taxon>Sar</taxon>
        <taxon>Stramenopiles</taxon>
        <taxon>Oomycota</taxon>
        <taxon>Saprolegniomycetes</taxon>
        <taxon>Saprolegniales</taxon>
        <taxon>Verrucalvaceae</taxon>
        <taxon>Aphanomyces</taxon>
    </lineage>
</organism>
<sequence length="76" mass="8777">MTVRPLQRPSEAASRRFHARFCTIRSPAKKMVVLSVVLSQVLPKKMTSDHPQHKTHLQLWSQREFPSTAQRKVVSI</sequence>
<keyword evidence="2" id="KW-1185">Reference proteome</keyword>
<comment type="caution">
    <text evidence="1">The sequence shown here is derived from an EMBL/GenBank/DDBJ whole genome shotgun (WGS) entry which is preliminary data.</text>
</comment>
<gene>
    <name evidence="1" type="ORF">Ae201684_017201</name>
</gene>